<dbReference type="Pfam" id="PF23207">
    <property type="entry name" value="PH_SPO71"/>
    <property type="match status" value="1"/>
</dbReference>
<dbReference type="GO" id="GO:1902657">
    <property type="term" value="P:protein localization to prospore membrane"/>
    <property type="evidence" value="ECO:0007669"/>
    <property type="project" value="InterPro"/>
</dbReference>
<feature type="domain" description="Prospore membrane adapter protein SPO71 PH" evidence="3">
    <location>
        <begin position="172"/>
        <end position="316"/>
    </location>
</feature>
<feature type="compositionally biased region" description="Basic and acidic residues" evidence="1">
    <location>
        <begin position="14"/>
        <end position="31"/>
    </location>
</feature>
<dbReference type="STRING" id="936435.F8QHU3"/>
<dbReference type="OrthoDB" id="5579281at2759"/>
<dbReference type="Pfam" id="PF15404">
    <property type="entry name" value="PH_4"/>
    <property type="match status" value="1"/>
</dbReference>
<dbReference type="AlphaFoldDB" id="F8QHU3"/>
<evidence type="ECO:0000313" key="5">
    <source>
        <dbReference type="Proteomes" id="UP000008063"/>
    </source>
</evidence>
<evidence type="ECO:0000259" key="3">
    <source>
        <dbReference type="Pfam" id="PF23207"/>
    </source>
</evidence>
<dbReference type="PANTHER" id="PTHR28076:SF1">
    <property type="entry name" value="PROSPORE MEMBRANE ADAPTER PROTEIN SPO71"/>
    <property type="match status" value="1"/>
</dbReference>
<evidence type="ECO:0000256" key="1">
    <source>
        <dbReference type="SAM" id="MobiDB-lite"/>
    </source>
</evidence>
<reference evidence="5" key="1">
    <citation type="journal article" date="2011" name="Science">
        <title>The plant cell wall-decomposing machinery underlies the functional diversity of forest fungi.</title>
        <authorList>
            <person name="Eastwood D.C."/>
            <person name="Floudas D."/>
            <person name="Binder M."/>
            <person name="Majcherczyk A."/>
            <person name="Schneider P."/>
            <person name="Aerts A."/>
            <person name="Asiegbu F.O."/>
            <person name="Baker S.E."/>
            <person name="Barry K."/>
            <person name="Bendiksby M."/>
            <person name="Blumentritt M."/>
            <person name="Coutinho P.M."/>
            <person name="Cullen D."/>
            <person name="de Vries R.P."/>
            <person name="Gathman A."/>
            <person name="Goodell B."/>
            <person name="Henrissat B."/>
            <person name="Ihrmark K."/>
            <person name="Kauserud H."/>
            <person name="Kohler A."/>
            <person name="LaButti K."/>
            <person name="Lapidus A."/>
            <person name="Lavin J.L."/>
            <person name="Lee Y.-H."/>
            <person name="Lindquist E."/>
            <person name="Lilly W."/>
            <person name="Lucas S."/>
            <person name="Morin E."/>
            <person name="Murat C."/>
            <person name="Oguiza J.A."/>
            <person name="Park J."/>
            <person name="Pisabarro A.G."/>
            <person name="Riley R."/>
            <person name="Rosling A."/>
            <person name="Salamov A."/>
            <person name="Schmidt O."/>
            <person name="Schmutz J."/>
            <person name="Skrede I."/>
            <person name="Stenlid J."/>
            <person name="Wiebenga A."/>
            <person name="Xie X."/>
            <person name="Kuees U."/>
            <person name="Hibbett D.S."/>
            <person name="Hoffmeister D."/>
            <person name="Hoegberg N."/>
            <person name="Martin F."/>
            <person name="Grigoriev I.V."/>
            <person name="Watkinson S.C."/>
        </authorList>
    </citation>
    <scope>NUCLEOTIDE SEQUENCE [LARGE SCALE GENOMIC DNA]</scope>
    <source>
        <strain evidence="5">strain S7.3</strain>
    </source>
</reference>
<feature type="compositionally biased region" description="Low complexity" evidence="1">
    <location>
        <begin position="34"/>
        <end position="47"/>
    </location>
</feature>
<organism evidence="5">
    <name type="scientific">Serpula lacrymans var. lacrymans (strain S7.3)</name>
    <name type="common">Dry rot fungus</name>
    <dbReference type="NCBI Taxonomy" id="936435"/>
    <lineage>
        <taxon>Eukaryota</taxon>
        <taxon>Fungi</taxon>
        <taxon>Dikarya</taxon>
        <taxon>Basidiomycota</taxon>
        <taxon>Agaricomycotina</taxon>
        <taxon>Agaricomycetes</taxon>
        <taxon>Agaricomycetidae</taxon>
        <taxon>Boletales</taxon>
        <taxon>Coniophorineae</taxon>
        <taxon>Serpulaceae</taxon>
        <taxon>Serpula</taxon>
    </lineage>
</organism>
<keyword evidence="5" id="KW-1185">Reference proteome</keyword>
<evidence type="ECO:0000259" key="2">
    <source>
        <dbReference type="Pfam" id="PF15404"/>
    </source>
</evidence>
<name>F8QHU3_SERL3</name>
<feature type="domain" description="Mug56/Spo71 PH" evidence="2">
    <location>
        <begin position="645"/>
        <end position="743"/>
    </location>
</feature>
<dbReference type="eggNOG" id="ENOG502QRAT">
    <property type="taxonomic scope" value="Eukaryota"/>
</dbReference>
<sequence>MTARSQLTPDAQDEESHSVSHSSHDHSDLLRTDSVSSSTALLVASVTPSEEPSNLSQTDRRPFDNERNSVRGAANNTTDKNPRQIRSSFFKSKDRDKGKQKQVHYSDYQPAQPSGSPAPPSEVLSRSGDEIEGTSAGATSGSAPQKESRSDNFSLRGMISYVERVPICLRFSDRMLVRVIHTKSPIVPVDFDEEQNRLTGKLELEKWSEFMVIWQHGRVELYEDFNIPGKEWVIGHKHLAYIIPLKSTKTRVSLYSFVDLTFCLTCPPTSIRDNGSKARKLLQHPKEGTNIFIFKLKSRTRALDWTWHLWRRLGGKLPAHFEIHCPNVDASIEIDIPVADVVNDDKTYILFHRQNIIDLCQESLSSFPEWKHLIGSKAMEETSLELAWRMGTEIDWVWHEEGIDGKPREWAVVCGLALKQSGKVANLELRPGEHFPGFVLLKNGRKLHEPAAVEGYLDRIKPNSQTKQQIYLVSHDGNLFVNTPAYAHPPSPPTVQPSRENLLETAAALRSSEVNRGSLQIKDAHGVTDLRNIRAVRGDEGLSSYEDKARRRMRRSFEIVLLSGLVIRFEAFSCQTCLEWIERLRLLVIYWRIRHRTDAQDEMEISYSGNERLRPPADPDSILPTLGAVYNWCVLTDCRSILKGGRIFTRKGLRGQYKLVQLLLISGHLVQYHVTPKSSLHHRRTKDINLLDAYVCSGYLAAMSLRRSEYNPGTTTFARRYQDGLEAVDLNEDVIFVIWYRKKILPSLSPEGLSGQTNIPSLSAKKKIAVFRARSKVERDAWCWALNCEIEKLVRVHKDREEQLRETGGPMKD</sequence>
<dbReference type="Proteomes" id="UP000008063">
    <property type="component" value="Unassembled WGS sequence"/>
</dbReference>
<feature type="compositionally biased region" description="Polar residues" evidence="1">
    <location>
        <begin position="48"/>
        <end position="57"/>
    </location>
</feature>
<dbReference type="PANTHER" id="PTHR28076">
    <property type="entry name" value="SPORULATION-SPECIFIC PROTEIN 71"/>
    <property type="match status" value="1"/>
</dbReference>
<dbReference type="InParanoid" id="F8QHU3"/>
<dbReference type="InterPro" id="IPR039486">
    <property type="entry name" value="Mug56/Spo71_PH"/>
</dbReference>
<dbReference type="EMBL" id="GL945513">
    <property type="protein sequence ID" value="EGN92139.1"/>
    <property type="molecule type" value="Genomic_DNA"/>
</dbReference>
<feature type="compositionally biased region" description="Polar residues" evidence="1">
    <location>
        <begin position="74"/>
        <end position="90"/>
    </location>
</feature>
<feature type="region of interest" description="Disordered" evidence="1">
    <location>
        <begin position="1"/>
        <end position="150"/>
    </location>
</feature>
<feature type="compositionally biased region" description="Polar residues" evidence="1">
    <location>
        <begin position="136"/>
        <end position="145"/>
    </location>
</feature>
<protein>
    <submittedName>
        <fullName evidence="4">Uncharacterized protein</fullName>
    </submittedName>
</protein>
<dbReference type="InterPro" id="IPR057379">
    <property type="entry name" value="PH_SPO71"/>
</dbReference>
<dbReference type="HOGENOM" id="CLU_008203_0_0_1"/>
<proteinExistence type="predicted"/>
<evidence type="ECO:0000313" key="4">
    <source>
        <dbReference type="EMBL" id="EGN92139.1"/>
    </source>
</evidence>
<dbReference type="OMA" id="DRWVMSI"/>
<gene>
    <name evidence="4" type="ORF">SERLA73DRAFT_117776</name>
</gene>
<dbReference type="InterPro" id="IPR040345">
    <property type="entry name" value="Mug56/Spo71"/>
</dbReference>
<accession>F8QHU3</accession>
<feature type="compositionally biased region" description="Basic and acidic residues" evidence="1">
    <location>
        <begin position="58"/>
        <end position="69"/>
    </location>
</feature>